<accession>A0A9Q1K6P4</accession>
<keyword evidence="3" id="KW-1185">Reference proteome</keyword>
<proteinExistence type="predicted"/>
<dbReference type="AlphaFoldDB" id="A0A9Q1K6P4"/>
<evidence type="ECO:0000313" key="2">
    <source>
        <dbReference type="EMBL" id="KAJ8437373.1"/>
    </source>
</evidence>
<dbReference type="Proteomes" id="UP001153076">
    <property type="component" value="Unassembled WGS sequence"/>
</dbReference>
<evidence type="ECO:0000313" key="3">
    <source>
        <dbReference type="Proteomes" id="UP001153076"/>
    </source>
</evidence>
<feature type="compositionally biased region" description="Low complexity" evidence="1">
    <location>
        <begin position="42"/>
        <end position="53"/>
    </location>
</feature>
<comment type="caution">
    <text evidence="2">The sequence shown here is derived from an EMBL/GenBank/DDBJ whole genome shotgun (WGS) entry which is preliminary data.</text>
</comment>
<evidence type="ECO:0000256" key="1">
    <source>
        <dbReference type="SAM" id="MobiDB-lite"/>
    </source>
</evidence>
<gene>
    <name evidence="2" type="ORF">Cgig2_020392</name>
</gene>
<feature type="region of interest" description="Disordered" evidence="1">
    <location>
        <begin position="142"/>
        <end position="162"/>
    </location>
</feature>
<dbReference type="EMBL" id="JAKOGI010000302">
    <property type="protein sequence ID" value="KAJ8437373.1"/>
    <property type="molecule type" value="Genomic_DNA"/>
</dbReference>
<feature type="region of interest" description="Disordered" evidence="1">
    <location>
        <begin position="33"/>
        <end position="59"/>
    </location>
</feature>
<name>A0A9Q1K6P4_9CARY</name>
<reference evidence="2" key="1">
    <citation type="submission" date="2022-04" db="EMBL/GenBank/DDBJ databases">
        <title>Carnegiea gigantea Genome sequencing and assembly v2.</title>
        <authorList>
            <person name="Copetti D."/>
            <person name="Sanderson M.J."/>
            <person name="Burquez A."/>
            <person name="Wojciechowski M.F."/>
        </authorList>
    </citation>
    <scope>NUCLEOTIDE SEQUENCE</scope>
    <source>
        <strain evidence="2">SGP5-SGP5p</strain>
        <tissue evidence="2">Aerial part</tissue>
    </source>
</reference>
<sequence length="217" mass="23378">MAVVVPVAVAGGPDDGVGGIHGTLGHSEEELLTKTKPRTEQTTAAESSSTSATGDAPIHQGGHNMCALMGAVHTAEEPITVRAVDTLATVHGTGPPLLRMEDGNRWTMLSSKPMRLRKLPQLEGRREETADVVIADDAAEEVPSATTKVPTKEVHDGPRPCPSPLTRTCDRYIQNIVEDNHRISYNVRRHTMTGAVTSTYAMYHNHECGVPRYAVQV</sequence>
<protein>
    <submittedName>
        <fullName evidence="2">Uncharacterized protein</fullName>
    </submittedName>
</protein>
<organism evidence="2 3">
    <name type="scientific">Carnegiea gigantea</name>
    <dbReference type="NCBI Taxonomy" id="171969"/>
    <lineage>
        <taxon>Eukaryota</taxon>
        <taxon>Viridiplantae</taxon>
        <taxon>Streptophyta</taxon>
        <taxon>Embryophyta</taxon>
        <taxon>Tracheophyta</taxon>
        <taxon>Spermatophyta</taxon>
        <taxon>Magnoliopsida</taxon>
        <taxon>eudicotyledons</taxon>
        <taxon>Gunneridae</taxon>
        <taxon>Pentapetalae</taxon>
        <taxon>Caryophyllales</taxon>
        <taxon>Cactineae</taxon>
        <taxon>Cactaceae</taxon>
        <taxon>Cactoideae</taxon>
        <taxon>Echinocereeae</taxon>
        <taxon>Carnegiea</taxon>
    </lineage>
</organism>